<evidence type="ECO:0000313" key="13">
    <source>
        <dbReference type="Proteomes" id="UP000032680"/>
    </source>
</evidence>
<keyword evidence="13" id="KW-1185">Reference proteome</keyword>
<dbReference type="RefSeq" id="WP_048862149.1">
    <property type="nucleotide sequence ID" value="NZ_BANB01000491.1"/>
</dbReference>
<dbReference type="NCBIfam" id="TIGR01179">
    <property type="entry name" value="galE"/>
    <property type="match status" value="1"/>
</dbReference>
<dbReference type="SUPFAM" id="SSF51735">
    <property type="entry name" value="NAD(P)-binding Rossmann-fold domains"/>
    <property type="match status" value="1"/>
</dbReference>
<dbReference type="EMBL" id="BANB01000491">
    <property type="protein sequence ID" value="GAN77876.1"/>
    <property type="molecule type" value="Genomic_DNA"/>
</dbReference>
<dbReference type="GO" id="GO:0033499">
    <property type="term" value="P:galactose catabolic process via UDP-galactose, Leloir pathway"/>
    <property type="evidence" value="ECO:0007669"/>
    <property type="project" value="TreeGrafter"/>
</dbReference>
<keyword evidence="9 10" id="KW-0119">Carbohydrate metabolism</keyword>
<gene>
    <name evidence="12" type="ORF">Asru_0491_02</name>
</gene>
<comment type="cofactor">
    <cofactor evidence="2 10">
        <name>NAD(+)</name>
        <dbReference type="ChEBI" id="CHEBI:57540"/>
    </cofactor>
</comment>
<comment type="similarity">
    <text evidence="4 10">Belongs to the NAD(P)-dependent epimerase/dehydratase family.</text>
</comment>
<dbReference type="InterPro" id="IPR005886">
    <property type="entry name" value="UDP_G4E"/>
</dbReference>
<dbReference type="InterPro" id="IPR001509">
    <property type="entry name" value="Epimerase_deHydtase"/>
</dbReference>
<dbReference type="UniPathway" id="UPA00214"/>
<evidence type="ECO:0000256" key="5">
    <source>
        <dbReference type="ARBA" id="ARBA00013189"/>
    </source>
</evidence>
<evidence type="ECO:0000256" key="1">
    <source>
        <dbReference type="ARBA" id="ARBA00000083"/>
    </source>
</evidence>
<accession>A0A0D6P940</accession>
<evidence type="ECO:0000256" key="6">
    <source>
        <dbReference type="ARBA" id="ARBA00018569"/>
    </source>
</evidence>
<evidence type="ECO:0000256" key="9">
    <source>
        <dbReference type="ARBA" id="ARBA00023277"/>
    </source>
</evidence>
<comment type="subunit">
    <text evidence="10">Homodimer.</text>
</comment>
<dbReference type="Pfam" id="PF01370">
    <property type="entry name" value="Epimerase"/>
    <property type="match status" value="1"/>
</dbReference>
<dbReference type="InterPro" id="IPR036291">
    <property type="entry name" value="NAD(P)-bd_dom_sf"/>
</dbReference>
<dbReference type="PANTHER" id="PTHR43725">
    <property type="entry name" value="UDP-GLUCOSE 4-EPIMERASE"/>
    <property type="match status" value="1"/>
</dbReference>
<comment type="catalytic activity">
    <reaction evidence="1 10">
        <text>UDP-alpha-D-glucose = UDP-alpha-D-galactose</text>
        <dbReference type="Rhea" id="RHEA:22168"/>
        <dbReference type="ChEBI" id="CHEBI:58885"/>
        <dbReference type="ChEBI" id="CHEBI:66914"/>
        <dbReference type="EC" id="5.1.3.2"/>
    </reaction>
</comment>
<evidence type="ECO:0000256" key="7">
    <source>
        <dbReference type="ARBA" id="ARBA00023027"/>
    </source>
</evidence>
<evidence type="ECO:0000256" key="2">
    <source>
        <dbReference type="ARBA" id="ARBA00001911"/>
    </source>
</evidence>
<dbReference type="OrthoDB" id="9801785at2"/>
<dbReference type="Gene3D" id="3.90.25.10">
    <property type="entry name" value="UDP-galactose 4-epimerase, domain 1"/>
    <property type="match status" value="1"/>
</dbReference>
<dbReference type="CDD" id="cd05247">
    <property type="entry name" value="UDP_G4E_1_SDR_e"/>
    <property type="match status" value="1"/>
</dbReference>
<dbReference type="PANTHER" id="PTHR43725:SF53">
    <property type="entry name" value="UDP-ARABINOSE 4-EPIMERASE 1"/>
    <property type="match status" value="1"/>
</dbReference>
<comment type="caution">
    <text evidence="12">The sequence shown here is derived from an EMBL/GenBank/DDBJ whole genome shotgun (WGS) entry which is preliminary data.</text>
</comment>
<comment type="pathway">
    <text evidence="3 10">Carbohydrate metabolism; galactose metabolism.</text>
</comment>
<evidence type="ECO:0000313" key="12">
    <source>
        <dbReference type="EMBL" id="GAN77876.1"/>
    </source>
</evidence>
<evidence type="ECO:0000259" key="11">
    <source>
        <dbReference type="Pfam" id="PF01370"/>
    </source>
</evidence>
<evidence type="ECO:0000256" key="10">
    <source>
        <dbReference type="RuleBase" id="RU366046"/>
    </source>
</evidence>
<dbReference type="Gene3D" id="3.40.50.720">
    <property type="entry name" value="NAD(P)-binding Rossmann-like Domain"/>
    <property type="match status" value="1"/>
</dbReference>
<dbReference type="Proteomes" id="UP000032680">
    <property type="component" value="Unassembled WGS sequence"/>
</dbReference>
<organism evidence="12 13">
    <name type="scientific">Acidisphaera rubrifaciens HS-AP3</name>
    <dbReference type="NCBI Taxonomy" id="1231350"/>
    <lineage>
        <taxon>Bacteria</taxon>
        <taxon>Pseudomonadati</taxon>
        <taxon>Pseudomonadota</taxon>
        <taxon>Alphaproteobacteria</taxon>
        <taxon>Acetobacterales</taxon>
        <taxon>Acetobacteraceae</taxon>
        <taxon>Acidisphaera</taxon>
    </lineage>
</organism>
<evidence type="ECO:0000256" key="8">
    <source>
        <dbReference type="ARBA" id="ARBA00023235"/>
    </source>
</evidence>
<name>A0A0D6P940_9PROT</name>
<proteinExistence type="inferred from homology"/>
<reference evidence="12 13" key="1">
    <citation type="submission" date="2012-11" db="EMBL/GenBank/DDBJ databases">
        <title>Whole genome sequence of Acidisphaera rubrifaciens HS-AP3.</title>
        <authorList>
            <person name="Azuma Y."/>
            <person name="Higashiura N."/>
            <person name="Hirakawa H."/>
            <person name="Matsushita K."/>
        </authorList>
    </citation>
    <scope>NUCLEOTIDE SEQUENCE [LARGE SCALE GENOMIC DNA]</scope>
    <source>
        <strain evidence="12 13">HS-AP3</strain>
    </source>
</reference>
<feature type="domain" description="NAD-dependent epimerase/dehydratase" evidence="11">
    <location>
        <begin position="6"/>
        <end position="252"/>
    </location>
</feature>
<keyword evidence="7 10" id="KW-0520">NAD</keyword>
<protein>
    <recommendedName>
        <fullName evidence="6 10">UDP-glucose 4-epimerase</fullName>
        <ecNumber evidence="5 10">5.1.3.2</ecNumber>
    </recommendedName>
</protein>
<sequence length="330" mass="35324">MSERFLVTGGAGYVGSHLVLALLDRGDEVVVIDNLRTGHRAALPAGVRLVVGDAGDPALLDAVLGEGGWSAAFHFASLSLVGESMREPYRYLLENAATGIRLIEACVRHGVRRFVLSSTANLFDQADRDLIDETTPIVPGSPYGESKHMVERALLWADRIHGLRSACLRYFNAAGADPQGRIGEDHDPETHLIPLAIDAALGRIPPLNVFGDDYPTPDGTCVRDYIHVADLADAHLRVLDVLTTRSATYNLGNGRGHSVREVIDTVGRIAGRPVPHVVAGRRAGDPATLVAGSARMRAETGWTPRHASLDDIVATAHAWRLAHPGGYGAN</sequence>
<evidence type="ECO:0000256" key="4">
    <source>
        <dbReference type="ARBA" id="ARBA00007637"/>
    </source>
</evidence>
<keyword evidence="8 10" id="KW-0413">Isomerase</keyword>
<evidence type="ECO:0000256" key="3">
    <source>
        <dbReference type="ARBA" id="ARBA00004947"/>
    </source>
</evidence>
<dbReference type="EC" id="5.1.3.2" evidence="5 10"/>
<dbReference type="AlphaFoldDB" id="A0A0D6P940"/>
<dbReference type="GO" id="GO:0003978">
    <property type="term" value="F:UDP-glucose 4-epimerase activity"/>
    <property type="evidence" value="ECO:0007669"/>
    <property type="project" value="UniProtKB-UniRule"/>
</dbReference>